<organism evidence="2 3">
    <name type="scientific">Idiomarina abyssalis</name>
    <dbReference type="NCBI Taxonomy" id="86102"/>
    <lineage>
        <taxon>Bacteria</taxon>
        <taxon>Pseudomonadati</taxon>
        <taxon>Pseudomonadota</taxon>
        <taxon>Gammaproteobacteria</taxon>
        <taxon>Alteromonadales</taxon>
        <taxon>Idiomarinaceae</taxon>
        <taxon>Idiomarina</taxon>
    </lineage>
</organism>
<dbReference type="Proteomes" id="UP000621390">
    <property type="component" value="Unassembled WGS sequence"/>
</dbReference>
<comment type="caution">
    <text evidence="2">The sequence shown here is derived from an EMBL/GenBank/DDBJ whole genome shotgun (WGS) entry which is preliminary data.</text>
</comment>
<dbReference type="EMBL" id="JAEMOP010000009">
    <property type="protein sequence ID" value="MBJ7316865.1"/>
    <property type="molecule type" value="Genomic_DNA"/>
</dbReference>
<dbReference type="EMBL" id="JAEMOS010000002">
    <property type="protein sequence ID" value="MBJ7265461.1"/>
    <property type="molecule type" value="Genomic_DNA"/>
</dbReference>
<dbReference type="AlphaFoldDB" id="A0A8I1GB86"/>
<keyword evidence="4" id="KW-1185">Reference proteome</keyword>
<gene>
    <name evidence="1" type="ORF">JHC10_00750</name>
    <name evidence="2" type="ORF">JHC11_12790</name>
</gene>
<name>A0A8I1GB86_9GAMM</name>
<protein>
    <submittedName>
        <fullName evidence="2">Uncharacterized protein</fullName>
    </submittedName>
</protein>
<accession>A0A8I1GB86</accession>
<sequence>MIDFKHATHYLQTRAQPFDKDRGFTKDDLYNLAVTTALTPKLLQSMFNSISEVTFHQRASAFFKANATVLPATIQHGSLTRKSLLVTEKENDYVVSHVVNILLRQRRYKALMKACTKELADEVHSQLYEYMASRIQFSKHYREGLLAKANNW</sequence>
<evidence type="ECO:0000313" key="2">
    <source>
        <dbReference type="EMBL" id="MBJ7316865.1"/>
    </source>
</evidence>
<evidence type="ECO:0000313" key="4">
    <source>
        <dbReference type="Proteomes" id="UP000655994"/>
    </source>
</evidence>
<dbReference type="Proteomes" id="UP000655994">
    <property type="component" value="Unassembled WGS sequence"/>
</dbReference>
<dbReference type="RefSeq" id="WP_199493251.1">
    <property type="nucleotide sequence ID" value="NZ_JAEMOP010000009.1"/>
</dbReference>
<evidence type="ECO:0000313" key="3">
    <source>
        <dbReference type="Proteomes" id="UP000621390"/>
    </source>
</evidence>
<evidence type="ECO:0000313" key="1">
    <source>
        <dbReference type="EMBL" id="MBJ7265461.1"/>
    </source>
</evidence>
<proteinExistence type="predicted"/>
<reference evidence="2 4" key="1">
    <citation type="submission" date="2020-09" db="EMBL/GenBank/DDBJ databases">
        <title>Draft Genomes of Bacterial Isolates from North Pond Shallow Sediments.</title>
        <authorList>
            <person name="Kiel Reese B."/>
            <person name="Mullis M."/>
            <person name="Weisend R.E."/>
        </authorList>
    </citation>
    <scope>NUCLEOTIDE SEQUENCE</scope>
    <source>
        <strain evidence="2">KJE-2</strain>
        <strain evidence="1 4">KJE-3</strain>
    </source>
</reference>